<sequence>MHDIGSRVKELRVERGLTVEEFAEQIDFVKSIIWSYELGKKKPSVNHIERMAEFFHVSEEYLLDGDQKVS</sequence>
<dbReference type="GO" id="GO:0003677">
    <property type="term" value="F:DNA binding"/>
    <property type="evidence" value="ECO:0007669"/>
    <property type="project" value="UniProtKB-KW"/>
</dbReference>
<name>A0A265NBY3_9BACI</name>
<dbReference type="SUPFAM" id="SSF47413">
    <property type="entry name" value="lambda repressor-like DNA-binding domains"/>
    <property type="match status" value="1"/>
</dbReference>
<reference evidence="3 4" key="1">
    <citation type="submission" date="2017-08" db="EMBL/GenBank/DDBJ databases">
        <title>Virgibacillus indicus sp. nov. and Virgibacillus profoundi sp. nov, two moderately halophilic bacteria isolated from marine sediment by using the Microfluidic Streak Plate.</title>
        <authorList>
            <person name="Xu B."/>
            <person name="Hu B."/>
            <person name="Wang J."/>
            <person name="Zhu Y."/>
            <person name="Huang L."/>
            <person name="Du W."/>
            <person name="Huang Y."/>
        </authorList>
    </citation>
    <scope>NUCLEOTIDE SEQUENCE [LARGE SCALE GENOMIC DNA]</scope>
    <source>
        <strain evidence="3 4">IO3-P2-C2</strain>
    </source>
</reference>
<dbReference type="CDD" id="cd00093">
    <property type="entry name" value="HTH_XRE"/>
    <property type="match status" value="1"/>
</dbReference>
<dbReference type="SMART" id="SM00530">
    <property type="entry name" value="HTH_XRE"/>
    <property type="match status" value="1"/>
</dbReference>
<dbReference type="InterPro" id="IPR010982">
    <property type="entry name" value="Lambda_DNA-bd_dom_sf"/>
</dbReference>
<keyword evidence="1" id="KW-0238">DNA-binding</keyword>
<protein>
    <recommendedName>
        <fullName evidence="2">HTH cro/C1-type domain-containing protein</fullName>
    </recommendedName>
</protein>
<dbReference type="PROSITE" id="PS50943">
    <property type="entry name" value="HTH_CROC1"/>
    <property type="match status" value="1"/>
</dbReference>
<dbReference type="InterPro" id="IPR050807">
    <property type="entry name" value="TransReg_Diox_bact_type"/>
</dbReference>
<dbReference type="GO" id="GO:0003700">
    <property type="term" value="F:DNA-binding transcription factor activity"/>
    <property type="evidence" value="ECO:0007669"/>
    <property type="project" value="TreeGrafter"/>
</dbReference>
<dbReference type="OrthoDB" id="8115576at2"/>
<dbReference type="RefSeq" id="WP_094884756.1">
    <property type="nucleotide sequence ID" value="NZ_NPMS01000002.1"/>
</dbReference>
<dbReference type="PANTHER" id="PTHR46797">
    <property type="entry name" value="HTH-TYPE TRANSCRIPTIONAL REGULATOR"/>
    <property type="match status" value="1"/>
</dbReference>
<dbReference type="Gene3D" id="1.10.260.40">
    <property type="entry name" value="lambda repressor-like DNA-binding domains"/>
    <property type="match status" value="1"/>
</dbReference>
<evidence type="ECO:0000313" key="4">
    <source>
        <dbReference type="Proteomes" id="UP000216498"/>
    </source>
</evidence>
<evidence type="ECO:0000256" key="1">
    <source>
        <dbReference type="ARBA" id="ARBA00023125"/>
    </source>
</evidence>
<accession>A0A265NBY3</accession>
<proteinExistence type="predicted"/>
<dbReference type="Proteomes" id="UP000216498">
    <property type="component" value="Unassembled WGS sequence"/>
</dbReference>
<comment type="caution">
    <text evidence="3">The sequence shown here is derived from an EMBL/GenBank/DDBJ whole genome shotgun (WGS) entry which is preliminary data.</text>
</comment>
<dbReference type="Pfam" id="PF12844">
    <property type="entry name" value="HTH_19"/>
    <property type="match status" value="1"/>
</dbReference>
<organism evidence="3 4">
    <name type="scientific">Virgibacillus indicus</name>
    <dbReference type="NCBI Taxonomy" id="2024554"/>
    <lineage>
        <taxon>Bacteria</taxon>
        <taxon>Bacillati</taxon>
        <taxon>Bacillota</taxon>
        <taxon>Bacilli</taxon>
        <taxon>Bacillales</taxon>
        <taxon>Bacillaceae</taxon>
        <taxon>Virgibacillus</taxon>
    </lineage>
</organism>
<dbReference type="EMBL" id="NPMS01000002">
    <property type="protein sequence ID" value="OZU89331.1"/>
    <property type="molecule type" value="Genomic_DNA"/>
</dbReference>
<dbReference type="GO" id="GO:0005829">
    <property type="term" value="C:cytosol"/>
    <property type="evidence" value="ECO:0007669"/>
    <property type="project" value="TreeGrafter"/>
</dbReference>
<dbReference type="PANTHER" id="PTHR46797:SF1">
    <property type="entry name" value="METHYLPHOSPHONATE SYNTHASE"/>
    <property type="match status" value="1"/>
</dbReference>
<keyword evidence="4" id="KW-1185">Reference proteome</keyword>
<feature type="domain" description="HTH cro/C1-type" evidence="2">
    <location>
        <begin position="8"/>
        <end position="62"/>
    </location>
</feature>
<gene>
    <name evidence="3" type="ORF">CIL03_06330</name>
</gene>
<dbReference type="InterPro" id="IPR001387">
    <property type="entry name" value="Cro/C1-type_HTH"/>
</dbReference>
<dbReference type="AlphaFoldDB" id="A0A265NBY3"/>
<evidence type="ECO:0000259" key="2">
    <source>
        <dbReference type="PROSITE" id="PS50943"/>
    </source>
</evidence>
<evidence type="ECO:0000313" key="3">
    <source>
        <dbReference type="EMBL" id="OZU89331.1"/>
    </source>
</evidence>